<evidence type="ECO:0000313" key="2">
    <source>
        <dbReference type="Proteomes" id="UP000234681"/>
    </source>
</evidence>
<sequence>MASLQLKSCMGVTLKTKPAMMYQFHFSSHLYLRIQGAELLWLVRGKRSSSRPPSTATTPI</sequence>
<name>A6HWV4_RAT</name>
<accession>A6HWV4</accession>
<proteinExistence type="predicted"/>
<evidence type="ECO:0000313" key="1">
    <source>
        <dbReference type="EMBL" id="EDM11685.1"/>
    </source>
</evidence>
<dbReference type="Proteomes" id="UP000234681">
    <property type="component" value="Chromosome 1"/>
</dbReference>
<dbReference type="EMBL" id="CH473953">
    <property type="protein sequence ID" value="EDM11685.1"/>
    <property type="molecule type" value="Genomic_DNA"/>
</dbReference>
<gene>
    <name evidence="1" type="ORF">rCG_64401</name>
</gene>
<dbReference type="AlphaFoldDB" id="A6HWV4"/>
<reference evidence="2" key="1">
    <citation type="submission" date="2005-09" db="EMBL/GenBank/DDBJ databases">
        <authorList>
            <person name="Mural R.J."/>
            <person name="Li P.W."/>
            <person name="Adams M.D."/>
            <person name="Amanatides P.G."/>
            <person name="Baden-Tillson H."/>
            <person name="Barnstead M."/>
            <person name="Chin S.H."/>
            <person name="Dew I."/>
            <person name="Evans C.A."/>
            <person name="Ferriera S."/>
            <person name="Flanigan M."/>
            <person name="Fosler C."/>
            <person name="Glodek A."/>
            <person name="Gu Z."/>
            <person name="Holt R.A."/>
            <person name="Jennings D."/>
            <person name="Kraft C.L."/>
            <person name="Lu F."/>
            <person name="Nguyen T."/>
            <person name="Nusskern D.R."/>
            <person name="Pfannkoch C.M."/>
            <person name="Sitter C."/>
            <person name="Sutton G.G."/>
            <person name="Venter J.C."/>
            <person name="Wang Z."/>
            <person name="Woodage T."/>
            <person name="Zheng X.H."/>
            <person name="Zhong F."/>
        </authorList>
    </citation>
    <scope>NUCLEOTIDE SEQUENCE [LARGE SCALE GENOMIC DNA]</scope>
    <source>
        <strain>BN</strain>
        <strain evidence="2">Sprague-Dawley</strain>
    </source>
</reference>
<organism evidence="1 2">
    <name type="scientific">Rattus norvegicus</name>
    <name type="common">Rat</name>
    <dbReference type="NCBI Taxonomy" id="10116"/>
    <lineage>
        <taxon>Eukaryota</taxon>
        <taxon>Metazoa</taxon>
        <taxon>Chordata</taxon>
        <taxon>Craniata</taxon>
        <taxon>Vertebrata</taxon>
        <taxon>Euteleostomi</taxon>
        <taxon>Mammalia</taxon>
        <taxon>Eutheria</taxon>
        <taxon>Euarchontoglires</taxon>
        <taxon>Glires</taxon>
        <taxon>Rodentia</taxon>
        <taxon>Myomorpha</taxon>
        <taxon>Muroidea</taxon>
        <taxon>Muridae</taxon>
        <taxon>Murinae</taxon>
        <taxon>Rattus</taxon>
    </lineage>
</organism>
<protein>
    <submittedName>
        <fullName evidence="1">RCG64401</fullName>
    </submittedName>
</protein>